<keyword evidence="6 13" id="KW-0067">ATP-binding</keyword>
<evidence type="ECO:0000313" key="14">
    <source>
        <dbReference type="Proteomes" id="UP000006294"/>
    </source>
</evidence>
<evidence type="ECO:0000256" key="7">
    <source>
        <dbReference type="ARBA" id="ARBA00022989"/>
    </source>
</evidence>
<dbReference type="InterPro" id="IPR003439">
    <property type="entry name" value="ABC_transporter-like_ATP-bd"/>
</dbReference>
<name>K0J7P3_AMPXN</name>
<dbReference type="GO" id="GO:0016887">
    <property type="term" value="F:ATP hydrolysis activity"/>
    <property type="evidence" value="ECO:0007669"/>
    <property type="project" value="InterPro"/>
</dbReference>
<evidence type="ECO:0000256" key="2">
    <source>
        <dbReference type="ARBA" id="ARBA00022448"/>
    </source>
</evidence>
<accession>K0J7P3</accession>
<dbReference type="InterPro" id="IPR027417">
    <property type="entry name" value="P-loop_NTPase"/>
</dbReference>
<dbReference type="eggNOG" id="COG0577">
    <property type="taxonomic scope" value="Bacteria"/>
</dbReference>
<evidence type="ECO:0000256" key="11">
    <source>
        <dbReference type="SAM" id="Phobius"/>
    </source>
</evidence>
<evidence type="ECO:0000256" key="6">
    <source>
        <dbReference type="ARBA" id="ARBA00022840"/>
    </source>
</evidence>
<dbReference type="CDD" id="cd03255">
    <property type="entry name" value="ABC_MJ0796_LolCDE_FtsE"/>
    <property type="match status" value="1"/>
</dbReference>
<feature type="domain" description="ABC transporter" evidence="12">
    <location>
        <begin position="4"/>
        <end position="242"/>
    </location>
</feature>
<dbReference type="KEGG" id="axl:AXY_15860"/>
<dbReference type="Proteomes" id="UP000006294">
    <property type="component" value="Chromosome"/>
</dbReference>
<comment type="subcellular location">
    <subcellularLocation>
        <location evidence="1">Cell inner membrane</location>
        <topology evidence="1">Multi-pass membrane protein</topology>
    </subcellularLocation>
</comment>
<dbReference type="PANTHER" id="PTHR42798">
    <property type="entry name" value="LIPOPROTEIN-RELEASING SYSTEM ATP-BINDING PROTEIN LOLD"/>
    <property type="match status" value="1"/>
</dbReference>
<dbReference type="InterPro" id="IPR003593">
    <property type="entry name" value="AAA+_ATPase"/>
</dbReference>
<dbReference type="PROSITE" id="PS50893">
    <property type="entry name" value="ABC_TRANSPORTER_2"/>
    <property type="match status" value="1"/>
</dbReference>
<keyword evidence="2" id="KW-0813">Transport</keyword>
<dbReference type="GO" id="GO:0005524">
    <property type="term" value="F:ATP binding"/>
    <property type="evidence" value="ECO:0007669"/>
    <property type="project" value="UniProtKB-KW"/>
</dbReference>
<dbReference type="PANTHER" id="PTHR42798:SF6">
    <property type="entry name" value="CELL DIVISION ATP-BINDING PROTEIN FTSE"/>
    <property type="match status" value="1"/>
</dbReference>
<dbReference type="Gene3D" id="3.40.50.300">
    <property type="entry name" value="P-loop containing nucleotide triphosphate hydrolases"/>
    <property type="match status" value="1"/>
</dbReference>
<feature type="region of interest" description="Disordered" evidence="10">
    <location>
        <begin position="224"/>
        <end position="247"/>
    </location>
</feature>
<gene>
    <name evidence="13" type="ordered locus">AXY_15860</name>
</gene>
<organism evidence="13 14">
    <name type="scientific">Amphibacillus xylanus (strain ATCC 51415 / DSM 6626 / JCM 7361 / LMG 17667 / NBRC 15112 / Ep01)</name>
    <dbReference type="NCBI Taxonomy" id="698758"/>
    <lineage>
        <taxon>Bacteria</taxon>
        <taxon>Bacillati</taxon>
        <taxon>Bacillota</taxon>
        <taxon>Bacilli</taxon>
        <taxon>Bacillales</taxon>
        <taxon>Bacillaceae</taxon>
        <taxon>Amphibacillus</taxon>
    </lineage>
</organism>
<dbReference type="RefSeq" id="WP_015010315.1">
    <property type="nucleotide sequence ID" value="NC_018704.1"/>
</dbReference>
<dbReference type="HOGENOM" id="CLU_000604_9_2_9"/>
<evidence type="ECO:0000256" key="4">
    <source>
        <dbReference type="ARBA" id="ARBA00022692"/>
    </source>
</evidence>
<dbReference type="Pfam" id="PF00005">
    <property type="entry name" value="ABC_tran"/>
    <property type="match status" value="1"/>
</dbReference>
<keyword evidence="5" id="KW-0547">Nucleotide-binding</keyword>
<sequence length="790" mass="87475">MGKLQLVNIEKSYKTGNSSIKVLKGISLEFRESEFVSILGPSGSGKTTLLNIIGGLDQYDAGDLVINNLSTKHFKDRDWDAYRNRSIGFVFQNYNLISHQSVLQNVEIAMTLSGVSNSERKARAKEALADVGLSDHIHKKPNQLSGGQMQRVAIARALVNNPDIILADEPTGALDSKTSTQVMNILREIAKKRLVIMVTHNEEIANEYSSRIIRFLDGEIQSDSDPIEKKDSASINQPRTPKKRDKTSMSLFTALSLSFKNLLTKKGRTILTSFAGSIGIIGVALVLALSSGLSNQLDVMQSDTLANFPIMIDTNEQFVDFSELGPPGSEKSNSKYEEFPEDTTIYAYDYSESFIMHKNVFTDDFLSYVENIENELPEAVNNISFTRGVGVNLLAEGTDGVVKFETMSQNSMMGGFSGPSMGFSHWYEMPKDHQFILELYDLIGENSRLPEAENEIAIVVDEYNRLSTLFLEKLALTEEEYDVTDFVGKTMLKLLPNDVYYTEAENGLFTPANPIEYRTLYDEADGLDLVVTGILRVKEDAATSYFSEGFIYTQELTERIIAEAQGSKITQAQKDSDINVLTNTPFQSDEMKEQLLIHLGATTTPIGINIYPVDFEGKDAIKEYLDQYNDGLDEEEQIVYNDLAEMVGDIMTDMINTVTYVLVGFAAISLIVSTIMIGIITYVSVIERTKEIGILRSVGARKKDISRVFNAETIIVGFISGSLGILISYLLIIPINRLIYQLTEIENVASLSATAAIILILGSMALTLIAGVIPSRMAAKKDPVVALRTE</sequence>
<comment type="similarity">
    <text evidence="9">Belongs to the ABC transporter superfamily. Macrolide exporter (TC 3.A.1.122) family.</text>
</comment>
<feature type="transmembrane region" description="Helical" evidence="11">
    <location>
        <begin position="660"/>
        <end position="686"/>
    </location>
</feature>
<dbReference type="AlphaFoldDB" id="K0J7P3"/>
<proteinExistence type="inferred from homology"/>
<reference evidence="13 14" key="1">
    <citation type="submission" date="2011-01" db="EMBL/GenBank/DDBJ databases">
        <title>Whole genome sequence of Amphibacillus xylinus NBRC 15112.</title>
        <authorList>
            <person name="Nakazawa H."/>
            <person name="Katano Y."/>
            <person name="Nakamura S."/>
            <person name="Sasagawa M."/>
            <person name="Fukada J."/>
            <person name="Arai T."/>
            <person name="Sasakura N."/>
            <person name="Mochizuki D."/>
            <person name="Hosoyama A."/>
            <person name="Harada K."/>
            <person name="Horikawa H."/>
            <person name="Kato Y."/>
            <person name="Harada T."/>
            <person name="Sasaki K."/>
            <person name="Sekiguchi M."/>
            <person name="Hodoyama M."/>
            <person name="Nishiko R."/>
            <person name="Narita H."/>
            <person name="Hanamaki A."/>
            <person name="Hata C."/>
            <person name="Konno Y."/>
            <person name="Niimura Y."/>
            <person name="Yamazaki S."/>
            <person name="Fujita N."/>
        </authorList>
    </citation>
    <scope>NUCLEOTIDE SEQUENCE [LARGE SCALE GENOMIC DNA]</scope>
    <source>
        <strain evidence="14">ATCC 51415 / DSM 6626 / JCM 7361 / LMG 17667 / NBRC 15112 / Ep01</strain>
    </source>
</reference>
<keyword evidence="7 11" id="KW-1133">Transmembrane helix</keyword>
<keyword evidence="3" id="KW-1003">Cell membrane</keyword>
<dbReference type="GO" id="GO:0098796">
    <property type="term" value="C:membrane protein complex"/>
    <property type="evidence" value="ECO:0007669"/>
    <property type="project" value="UniProtKB-ARBA"/>
</dbReference>
<dbReference type="InterPro" id="IPR017871">
    <property type="entry name" value="ABC_transporter-like_CS"/>
</dbReference>
<dbReference type="PROSITE" id="PS00211">
    <property type="entry name" value="ABC_TRANSPORTER_1"/>
    <property type="match status" value="1"/>
</dbReference>
<evidence type="ECO:0000256" key="10">
    <source>
        <dbReference type="SAM" id="MobiDB-lite"/>
    </source>
</evidence>
<dbReference type="PATRIC" id="fig|698758.3.peg.1583"/>
<feature type="transmembrane region" description="Helical" evidence="11">
    <location>
        <begin position="753"/>
        <end position="773"/>
    </location>
</feature>
<feature type="transmembrane region" description="Helical" evidence="11">
    <location>
        <begin position="707"/>
        <end position="733"/>
    </location>
</feature>
<dbReference type="InterPro" id="IPR003838">
    <property type="entry name" value="ABC3_permease_C"/>
</dbReference>
<evidence type="ECO:0000256" key="5">
    <source>
        <dbReference type="ARBA" id="ARBA00022741"/>
    </source>
</evidence>
<dbReference type="Pfam" id="PF02687">
    <property type="entry name" value="FtsX"/>
    <property type="match status" value="1"/>
</dbReference>
<evidence type="ECO:0000256" key="3">
    <source>
        <dbReference type="ARBA" id="ARBA00022475"/>
    </source>
</evidence>
<dbReference type="eggNOG" id="COG1136">
    <property type="taxonomic scope" value="Bacteria"/>
</dbReference>
<dbReference type="OrthoDB" id="2079174at2"/>
<dbReference type="FunFam" id="3.40.50.300:FF:000032">
    <property type="entry name" value="Export ABC transporter ATP-binding protein"/>
    <property type="match status" value="1"/>
</dbReference>
<evidence type="ECO:0000256" key="9">
    <source>
        <dbReference type="ARBA" id="ARBA00038388"/>
    </source>
</evidence>
<evidence type="ECO:0000256" key="8">
    <source>
        <dbReference type="ARBA" id="ARBA00023136"/>
    </source>
</evidence>
<dbReference type="SMART" id="SM00382">
    <property type="entry name" value="AAA"/>
    <property type="match status" value="1"/>
</dbReference>
<evidence type="ECO:0000259" key="12">
    <source>
        <dbReference type="PROSITE" id="PS50893"/>
    </source>
</evidence>
<dbReference type="STRING" id="698758.AXY_15860"/>
<dbReference type="GO" id="GO:0005886">
    <property type="term" value="C:plasma membrane"/>
    <property type="evidence" value="ECO:0007669"/>
    <property type="project" value="UniProtKB-SubCell"/>
</dbReference>
<feature type="transmembrane region" description="Helical" evidence="11">
    <location>
        <begin position="270"/>
        <end position="293"/>
    </location>
</feature>
<keyword evidence="4 11" id="KW-0812">Transmembrane</keyword>
<protein>
    <submittedName>
        <fullName evidence="13">Putative ABC transporter ATP-binding/permease protein</fullName>
    </submittedName>
</protein>
<dbReference type="SUPFAM" id="SSF52540">
    <property type="entry name" value="P-loop containing nucleoside triphosphate hydrolases"/>
    <property type="match status" value="1"/>
</dbReference>
<dbReference type="EMBL" id="AP012050">
    <property type="protein sequence ID" value="BAM47718.1"/>
    <property type="molecule type" value="Genomic_DNA"/>
</dbReference>
<dbReference type="InterPro" id="IPR017911">
    <property type="entry name" value="MacB-like_ATP-bd"/>
</dbReference>
<dbReference type="GO" id="GO:0022857">
    <property type="term" value="F:transmembrane transporter activity"/>
    <property type="evidence" value="ECO:0007669"/>
    <property type="project" value="UniProtKB-ARBA"/>
</dbReference>
<keyword evidence="14" id="KW-1185">Reference proteome</keyword>
<evidence type="ECO:0000256" key="1">
    <source>
        <dbReference type="ARBA" id="ARBA00004429"/>
    </source>
</evidence>
<keyword evidence="8 11" id="KW-0472">Membrane</keyword>
<evidence type="ECO:0000313" key="13">
    <source>
        <dbReference type="EMBL" id="BAM47718.1"/>
    </source>
</evidence>